<evidence type="ECO:0000256" key="3">
    <source>
        <dbReference type="ARBA" id="ARBA00022801"/>
    </source>
</evidence>
<evidence type="ECO:0000259" key="10">
    <source>
        <dbReference type="PROSITE" id="PS51195"/>
    </source>
</evidence>
<evidence type="ECO:0000313" key="12">
    <source>
        <dbReference type="Proteomes" id="UP000325113"/>
    </source>
</evidence>
<dbReference type="GO" id="GO:0003676">
    <property type="term" value="F:nucleic acid binding"/>
    <property type="evidence" value="ECO:0007669"/>
    <property type="project" value="InterPro"/>
</dbReference>
<evidence type="ECO:0000259" key="8">
    <source>
        <dbReference type="PROSITE" id="PS51192"/>
    </source>
</evidence>
<keyword evidence="5" id="KW-0067">ATP-binding</keyword>
<dbReference type="GO" id="GO:0003724">
    <property type="term" value="F:RNA helicase activity"/>
    <property type="evidence" value="ECO:0007669"/>
    <property type="project" value="UniProtKB-EC"/>
</dbReference>
<feature type="compositionally biased region" description="Low complexity" evidence="7">
    <location>
        <begin position="247"/>
        <end position="259"/>
    </location>
</feature>
<evidence type="ECO:0000256" key="2">
    <source>
        <dbReference type="ARBA" id="ARBA00022741"/>
    </source>
</evidence>
<name>A0A5A8DIT4_CAFRO</name>
<dbReference type="AlphaFoldDB" id="A0A5A8DIT4"/>
<feature type="compositionally biased region" description="Gly residues" evidence="7">
    <location>
        <begin position="260"/>
        <end position="269"/>
    </location>
</feature>
<feature type="domain" description="Helicase ATP-binding" evidence="8">
    <location>
        <begin position="402"/>
        <end position="581"/>
    </location>
</feature>
<feature type="short sequence motif" description="Q motif" evidence="6">
    <location>
        <begin position="371"/>
        <end position="399"/>
    </location>
</feature>
<keyword evidence="4" id="KW-0347">Helicase</keyword>
<evidence type="ECO:0000259" key="9">
    <source>
        <dbReference type="PROSITE" id="PS51194"/>
    </source>
</evidence>
<dbReference type="EMBL" id="VLTM01000019">
    <property type="protein sequence ID" value="KAA0164030.1"/>
    <property type="molecule type" value="Genomic_DNA"/>
</dbReference>
<dbReference type="InterPro" id="IPR014014">
    <property type="entry name" value="RNA_helicase_DEAD_Q_motif"/>
</dbReference>
<feature type="region of interest" description="Disordered" evidence="7">
    <location>
        <begin position="247"/>
        <end position="285"/>
    </location>
</feature>
<dbReference type="PROSITE" id="PS51195">
    <property type="entry name" value="Q_MOTIF"/>
    <property type="match status" value="1"/>
</dbReference>
<dbReference type="SMART" id="SM00487">
    <property type="entry name" value="DEXDc"/>
    <property type="match status" value="1"/>
</dbReference>
<dbReference type="GO" id="GO:0005524">
    <property type="term" value="F:ATP binding"/>
    <property type="evidence" value="ECO:0007669"/>
    <property type="project" value="UniProtKB-KW"/>
</dbReference>
<gene>
    <name evidence="11" type="ORF">FNF31_02579</name>
</gene>
<dbReference type="InterPro" id="IPR001650">
    <property type="entry name" value="Helicase_C-like"/>
</dbReference>
<evidence type="ECO:0000256" key="6">
    <source>
        <dbReference type="PROSITE-ProRule" id="PRU00552"/>
    </source>
</evidence>
<dbReference type="SMART" id="SM00490">
    <property type="entry name" value="HELICc"/>
    <property type="match status" value="1"/>
</dbReference>
<dbReference type="PANTHER" id="PTHR47958">
    <property type="entry name" value="ATP-DEPENDENT RNA HELICASE DBP3"/>
    <property type="match status" value="1"/>
</dbReference>
<feature type="compositionally biased region" description="Low complexity" evidence="7">
    <location>
        <begin position="853"/>
        <end position="908"/>
    </location>
</feature>
<comment type="caution">
    <text evidence="11">The sequence shown here is derived from an EMBL/GenBank/DDBJ whole genome shotgun (WGS) entry which is preliminary data.</text>
</comment>
<sequence length="1116" mass="114581">MSGAGAPKVLSEEQRARLAKLRAWKQKQASAAATSSPAPTPAAAQAPATVSAGAAPAAAPAPSSAAASSITKLLGRGKGATRVRVASRKRPRSASGLSTAKRAAFGSSLGEQGATKAPADLAAVFGSAPEGAAADARAGEDKADDADDLDAYLAALSKQEGVPLRADGAFSSSAATISLEQIKSGEGASDAAAGQHQRGDGGEATGDGAAAPTEGASLVGAVLERDGDGSSAPGAAAGSVGFAASTGGAVSSSSGSSSSGSGGGAGGGAGKRRKDIGTGRVFDGDDDDDAVAASAVMAASTGPSVLELLQERTAKRVAPAVDHTAAGYAPFRKRFLIEAPEIAAMSKAEVEAMRSSIGVQVRGKAPPRPVRTWAQAGLNAAIQAVLSAQGYTEPFAVQRQAIPAIMAGRDVMAVAKTGSGKSLAFLAPLLRHVADQPQLARGESGPVALILAPTRELVTQLYHETRKFAKGLGLNVVPLYGGSNVGTQVSMLRKGAHVVVGTPGRTLDMLGMNGGRAMSLRRCTMLCLDEADRMFDLGFEPQVRAIAARIRPDRQTVMFSATFPKHIQEVARTMVKNPVEIQVGGRNVVSDTIDQFVEVRSEESKFPRLLQLFGEWQERGAVLVFVGSKERADDLLLDLMRVGYHKGMTIHGGKDQEERDEAIAELKRGETDFLIATSIACRGLDVKHLRLVVNYDAPTHLEDYIHRVGRTGRAERKGTAFTFITAEEAQYAHDIRKALLDAGQDVPAELAAMADEHDAAVKAGTARMRRSGFSARGTVTVTEDGALQDDDARLDGALARKRTEHQQGLISTDELIAAEDEIEALRAKAKAEKAAKSAGKHSRKGAKGEGEAAEGAAPGKSAPASSSSSSSSSASSSAAGSSSSSSAAAADAGSSSSSSSSSAAAGAAAASAAAPAAPDAAQALAAARKAAAMLRAKSRAKTLMAAKGACPQAEADAVAAELKVAEEKLAELEAPEEARKAKERVQAALRSISQSKATADEAGLAAAGQDPADESASLDFVINDYPQRARRRVLSKEVATQIAEWYGCAVTTKGVHVAPGRRPPPGKEKLTLVVDGPSMANVRRAQAELRRTLDEVTAEVGVDKDALAYGKFTIDV</sequence>
<evidence type="ECO:0000256" key="1">
    <source>
        <dbReference type="ARBA" id="ARBA00012552"/>
    </source>
</evidence>
<dbReference type="PROSITE" id="PS51192">
    <property type="entry name" value="HELICASE_ATP_BIND_1"/>
    <property type="match status" value="1"/>
</dbReference>
<dbReference type="Proteomes" id="UP000325113">
    <property type="component" value="Unassembled WGS sequence"/>
</dbReference>
<feature type="region of interest" description="Disordered" evidence="7">
    <location>
        <begin position="833"/>
        <end position="908"/>
    </location>
</feature>
<feature type="compositionally biased region" description="Low complexity" evidence="7">
    <location>
        <begin position="29"/>
        <end position="69"/>
    </location>
</feature>
<dbReference type="Pfam" id="PF00271">
    <property type="entry name" value="Helicase_C"/>
    <property type="match status" value="1"/>
</dbReference>
<dbReference type="CDD" id="cd18787">
    <property type="entry name" value="SF2_C_DEAD"/>
    <property type="match status" value="1"/>
</dbReference>
<dbReference type="GO" id="GO:0016787">
    <property type="term" value="F:hydrolase activity"/>
    <property type="evidence" value="ECO:0007669"/>
    <property type="project" value="UniProtKB-KW"/>
</dbReference>
<dbReference type="Gene3D" id="3.40.50.300">
    <property type="entry name" value="P-loop containing nucleotide triphosphate hydrolases"/>
    <property type="match status" value="2"/>
</dbReference>
<dbReference type="Pfam" id="PF00270">
    <property type="entry name" value="DEAD"/>
    <property type="match status" value="1"/>
</dbReference>
<dbReference type="InterPro" id="IPR014001">
    <property type="entry name" value="Helicase_ATP-bd"/>
</dbReference>
<dbReference type="SUPFAM" id="SSF52540">
    <property type="entry name" value="P-loop containing nucleoside triphosphate hydrolases"/>
    <property type="match status" value="1"/>
</dbReference>
<feature type="region of interest" description="Disordered" evidence="7">
    <location>
        <begin position="186"/>
        <end position="212"/>
    </location>
</feature>
<feature type="domain" description="Helicase C-terminal" evidence="9">
    <location>
        <begin position="608"/>
        <end position="754"/>
    </location>
</feature>
<accession>A0A5A8DIT4</accession>
<keyword evidence="2" id="KW-0547">Nucleotide-binding</keyword>
<keyword evidence="3" id="KW-0378">Hydrolase</keyword>
<dbReference type="PROSITE" id="PS51194">
    <property type="entry name" value="HELICASE_CTER"/>
    <property type="match status" value="1"/>
</dbReference>
<dbReference type="EC" id="3.6.4.13" evidence="1"/>
<evidence type="ECO:0000256" key="7">
    <source>
        <dbReference type="SAM" id="MobiDB-lite"/>
    </source>
</evidence>
<evidence type="ECO:0000256" key="5">
    <source>
        <dbReference type="ARBA" id="ARBA00022840"/>
    </source>
</evidence>
<proteinExistence type="predicted"/>
<organism evidence="11 12">
    <name type="scientific">Cafeteria roenbergensis</name>
    <name type="common">Marine flagellate</name>
    <dbReference type="NCBI Taxonomy" id="33653"/>
    <lineage>
        <taxon>Eukaryota</taxon>
        <taxon>Sar</taxon>
        <taxon>Stramenopiles</taxon>
        <taxon>Bigyra</taxon>
        <taxon>Opalozoa</taxon>
        <taxon>Bicosoecida</taxon>
        <taxon>Cafeteriaceae</taxon>
        <taxon>Cafeteria</taxon>
    </lineage>
</organism>
<reference evidence="11 12" key="1">
    <citation type="submission" date="2019-07" db="EMBL/GenBank/DDBJ databases">
        <title>Genomes of Cafeteria roenbergensis.</title>
        <authorList>
            <person name="Fischer M.G."/>
            <person name="Hackl T."/>
            <person name="Roman M."/>
        </authorList>
    </citation>
    <scope>NUCLEOTIDE SEQUENCE [LARGE SCALE GENOMIC DNA]</scope>
    <source>
        <strain evidence="11 12">Cflag</strain>
    </source>
</reference>
<evidence type="ECO:0000313" key="11">
    <source>
        <dbReference type="EMBL" id="KAA0164030.1"/>
    </source>
</evidence>
<protein>
    <recommendedName>
        <fullName evidence="1">RNA helicase</fullName>
        <ecNumber evidence="1">3.6.4.13</ecNumber>
    </recommendedName>
</protein>
<feature type="region of interest" description="Disordered" evidence="7">
    <location>
        <begin position="21"/>
        <end position="113"/>
    </location>
</feature>
<evidence type="ECO:0000256" key="4">
    <source>
        <dbReference type="ARBA" id="ARBA00022806"/>
    </source>
</evidence>
<feature type="domain" description="DEAD-box RNA helicase Q" evidence="10">
    <location>
        <begin position="371"/>
        <end position="399"/>
    </location>
</feature>
<feature type="compositionally biased region" description="Basic residues" evidence="7">
    <location>
        <begin position="79"/>
        <end position="92"/>
    </location>
</feature>
<dbReference type="InterPro" id="IPR027417">
    <property type="entry name" value="P-loop_NTPase"/>
</dbReference>
<dbReference type="InterPro" id="IPR011545">
    <property type="entry name" value="DEAD/DEAH_box_helicase_dom"/>
</dbReference>